<reference evidence="4 5" key="1">
    <citation type="submission" date="2019-07" db="EMBL/GenBank/DDBJ databases">
        <title>Genome sequence of Acholeplasma laidlawii strain with increased resistance to erythromycin.</title>
        <authorList>
            <person name="Medvedeva E.S."/>
            <person name="Baranova N.B."/>
            <person name="Siniagina M.N."/>
            <person name="Mouzykantov A."/>
            <person name="Chernova O.A."/>
            <person name="Chernov V.M."/>
        </authorList>
    </citation>
    <scope>NUCLEOTIDE SEQUENCE [LARGE SCALE GENOMIC DNA]</scope>
    <source>
        <strain evidence="4 5">PG8REry</strain>
    </source>
</reference>
<dbReference type="Pfam" id="PF00563">
    <property type="entry name" value="EAL"/>
    <property type="match status" value="1"/>
</dbReference>
<dbReference type="PANTHER" id="PTHR33121:SF71">
    <property type="entry name" value="OXYGEN SENSOR PROTEIN DOSP"/>
    <property type="match status" value="1"/>
</dbReference>
<gene>
    <name evidence="4" type="ORF">FNV44_00540</name>
</gene>
<organism evidence="4 5">
    <name type="scientific">Acholeplasma laidlawii</name>
    <dbReference type="NCBI Taxonomy" id="2148"/>
    <lineage>
        <taxon>Bacteria</taxon>
        <taxon>Bacillati</taxon>
        <taxon>Mycoplasmatota</taxon>
        <taxon>Mollicutes</taxon>
        <taxon>Acholeplasmatales</taxon>
        <taxon>Acholeplasmataceae</taxon>
        <taxon>Acholeplasma</taxon>
    </lineage>
</organism>
<keyword evidence="1" id="KW-0812">Transmembrane</keyword>
<dbReference type="Proteomes" id="UP000315938">
    <property type="component" value="Unassembled WGS sequence"/>
</dbReference>
<dbReference type="Gene3D" id="3.20.20.450">
    <property type="entry name" value="EAL domain"/>
    <property type="match status" value="1"/>
</dbReference>
<dbReference type="SUPFAM" id="SSF141868">
    <property type="entry name" value="EAL domain-like"/>
    <property type="match status" value="1"/>
</dbReference>
<dbReference type="Gene3D" id="3.30.70.270">
    <property type="match status" value="1"/>
</dbReference>
<feature type="transmembrane region" description="Helical" evidence="1">
    <location>
        <begin position="6"/>
        <end position="25"/>
    </location>
</feature>
<keyword evidence="1" id="KW-0472">Membrane</keyword>
<dbReference type="Pfam" id="PF00990">
    <property type="entry name" value="GGDEF"/>
    <property type="match status" value="1"/>
</dbReference>
<evidence type="ECO:0000259" key="3">
    <source>
        <dbReference type="PROSITE" id="PS50887"/>
    </source>
</evidence>
<dbReference type="InterPro" id="IPR050706">
    <property type="entry name" value="Cyclic-di-GMP_PDE-like"/>
</dbReference>
<dbReference type="SMART" id="SM00267">
    <property type="entry name" value="GGDEF"/>
    <property type="match status" value="1"/>
</dbReference>
<dbReference type="InterPro" id="IPR000160">
    <property type="entry name" value="GGDEF_dom"/>
</dbReference>
<dbReference type="PROSITE" id="PS50883">
    <property type="entry name" value="EAL"/>
    <property type="match status" value="1"/>
</dbReference>
<name>A0A553IH90_ACHLA</name>
<evidence type="ECO:0000256" key="1">
    <source>
        <dbReference type="SAM" id="Phobius"/>
    </source>
</evidence>
<dbReference type="PROSITE" id="PS50887">
    <property type="entry name" value="GGDEF"/>
    <property type="match status" value="1"/>
</dbReference>
<dbReference type="SMART" id="SM00052">
    <property type="entry name" value="EAL"/>
    <property type="match status" value="1"/>
</dbReference>
<dbReference type="InterPro" id="IPR001633">
    <property type="entry name" value="EAL_dom"/>
</dbReference>
<dbReference type="SUPFAM" id="SSF55073">
    <property type="entry name" value="Nucleotide cyclase"/>
    <property type="match status" value="1"/>
</dbReference>
<feature type="domain" description="EAL" evidence="2">
    <location>
        <begin position="208"/>
        <end position="462"/>
    </location>
</feature>
<dbReference type="InterPro" id="IPR035919">
    <property type="entry name" value="EAL_sf"/>
</dbReference>
<protein>
    <submittedName>
        <fullName evidence="4">Bifunctional diguanylate cyclase/phosphodiesterase</fullName>
    </submittedName>
</protein>
<dbReference type="CDD" id="cd01948">
    <property type="entry name" value="EAL"/>
    <property type="match status" value="1"/>
</dbReference>
<dbReference type="RefSeq" id="WP_143215643.1">
    <property type="nucleotide sequence ID" value="NZ_JACAOE010000001.1"/>
</dbReference>
<comment type="caution">
    <text evidence="4">The sequence shown here is derived from an EMBL/GenBank/DDBJ whole genome shotgun (WGS) entry which is preliminary data.</text>
</comment>
<dbReference type="AlphaFoldDB" id="A0A553IH90"/>
<proteinExistence type="predicted"/>
<dbReference type="NCBIfam" id="TIGR00254">
    <property type="entry name" value="GGDEF"/>
    <property type="match status" value="1"/>
</dbReference>
<feature type="domain" description="GGDEF" evidence="3">
    <location>
        <begin position="65"/>
        <end position="200"/>
    </location>
</feature>
<accession>A0A553IH90</accession>
<evidence type="ECO:0000313" key="5">
    <source>
        <dbReference type="Proteomes" id="UP000315938"/>
    </source>
</evidence>
<dbReference type="PANTHER" id="PTHR33121">
    <property type="entry name" value="CYCLIC DI-GMP PHOSPHODIESTERASE PDEF"/>
    <property type="match status" value="1"/>
</dbReference>
<dbReference type="CDD" id="cd01949">
    <property type="entry name" value="GGDEF"/>
    <property type="match status" value="1"/>
</dbReference>
<evidence type="ECO:0000313" key="4">
    <source>
        <dbReference type="EMBL" id="TRX99561.1"/>
    </source>
</evidence>
<dbReference type="InterPro" id="IPR029787">
    <property type="entry name" value="Nucleotide_cyclase"/>
</dbReference>
<dbReference type="GO" id="GO:0071111">
    <property type="term" value="F:cyclic-guanylate-specific phosphodiesterase activity"/>
    <property type="evidence" value="ECO:0007669"/>
    <property type="project" value="InterPro"/>
</dbReference>
<evidence type="ECO:0000259" key="2">
    <source>
        <dbReference type="PROSITE" id="PS50883"/>
    </source>
</evidence>
<keyword evidence="1" id="KW-1133">Transmembrane helix</keyword>
<dbReference type="EMBL" id="VKID01000001">
    <property type="protein sequence ID" value="TRX99561.1"/>
    <property type="molecule type" value="Genomic_DNA"/>
</dbReference>
<sequence length="466" mass="54367">MTDILLMFGIVVVIIGLIIGLFFLLKIEIRKYKDEKLLLSEEVVSIDVFNQLINRAIKRRKKKDDPFTLMLVDLDEFQEIVDTFNKEEETFIVSYISKHINSALPEESVIARGEKPDRFYLYIPASFDHSNIYNLAKSIKIEAEKKIQILDKVTIKKTVSMSIATYPLHGENLDLLYQSLEIALYMVKRSGGNDIKYYSEELSQTKESLDLFHELKNAKNNKEFIYYYQPIINLKDMNKVYGLEALLRWNHPKKGILAPSKFLHLAEQTGELDDIGNIAVEQALELLVDLSQQRLNDVVININVSPRQILNEMTFTIFQRLVEKYRQDASNIAIEIPDFTLYKNNQVFRRNLIKIKTLGFKLAIDISTTDYDVMDLVERLQIDMIKFNKDFFKLEQNYNFRKYLDMIIEFVKKKSLMLVAEGIEDQAMVEMLTLKGVDYGQGYHLTKPMNVVDTTQFLKARKELEK</sequence>
<dbReference type="InterPro" id="IPR043128">
    <property type="entry name" value="Rev_trsase/Diguanyl_cyclase"/>
</dbReference>